<evidence type="ECO:0000313" key="3">
    <source>
        <dbReference type="EMBL" id="KAI0496476.1"/>
    </source>
</evidence>
<sequence length="228" mass="25887">MDSQILVALALSFVGGLSTSAGFVDMKVASVSDNESSNAIYLRKTEMQKFLKGKGVGLASGSKQRPDGDDISIYSGLPKSTTRNPKWSEDHNAILGELLLEQHVNGNFCNENMRKEQWTSLVVVLNRRLRTNYTDSSVMIRFKNMKADFRTLYQLTNRSGWGWDEELHIPVATDELWDEIQQVNPKVARFRRHQFHQYEIFEKICAENIAVGSDARCTKMPEPVVNVE</sequence>
<proteinExistence type="predicted"/>
<evidence type="ECO:0000256" key="1">
    <source>
        <dbReference type="SAM" id="SignalP"/>
    </source>
</evidence>
<feature type="signal peptide" evidence="1">
    <location>
        <begin position="1"/>
        <end position="20"/>
    </location>
</feature>
<dbReference type="InterPro" id="IPR024752">
    <property type="entry name" value="Myb/SANT-like_dom"/>
</dbReference>
<dbReference type="PANTHER" id="PTHR46929">
    <property type="entry name" value="EXPRESSED PROTEIN"/>
    <property type="match status" value="1"/>
</dbReference>
<dbReference type="AlphaFoldDB" id="A0A8T3AIS7"/>
<name>A0A8T3AIS7_DENNO</name>
<dbReference type="PANTHER" id="PTHR46929:SF3">
    <property type="entry name" value="MYB_SANT-LIKE DOMAIN-CONTAINING PROTEIN"/>
    <property type="match status" value="1"/>
</dbReference>
<dbReference type="Proteomes" id="UP000829196">
    <property type="component" value="Unassembled WGS sequence"/>
</dbReference>
<protein>
    <recommendedName>
        <fullName evidence="2">Myb/SANT-like domain-containing protein</fullName>
    </recommendedName>
</protein>
<dbReference type="OrthoDB" id="686198at2759"/>
<dbReference type="Pfam" id="PF12776">
    <property type="entry name" value="Myb_DNA-bind_3"/>
    <property type="match status" value="1"/>
</dbReference>
<feature type="domain" description="Myb/SANT-like" evidence="2">
    <location>
        <begin position="86"/>
        <end position="179"/>
    </location>
</feature>
<dbReference type="EMBL" id="JAGYWB010000016">
    <property type="protein sequence ID" value="KAI0496476.1"/>
    <property type="molecule type" value="Genomic_DNA"/>
</dbReference>
<accession>A0A8T3AIS7</accession>
<gene>
    <name evidence="3" type="ORF">KFK09_022793</name>
</gene>
<evidence type="ECO:0000313" key="4">
    <source>
        <dbReference type="Proteomes" id="UP000829196"/>
    </source>
</evidence>
<reference evidence="3" key="1">
    <citation type="journal article" date="2022" name="Front. Genet.">
        <title>Chromosome-Scale Assembly of the Dendrobium nobile Genome Provides Insights Into the Molecular Mechanism of the Biosynthesis of the Medicinal Active Ingredient of Dendrobium.</title>
        <authorList>
            <person name="Xu Q."/>
            <person name="Niu S.-C."/>
            <person name="Li K.-L."/>
            <person name="Zheng P.-J."/>
            <person name="Zhang X.-J."/>
            <person name="Jia Y."/>
            <person name="Liu Y."/>
            <person name="Niu Y.-X."/>
            <person name="Yu L.-H."/>
            <person name="Chen D.-F."/>
            <person name="Zhang G.-Q."/>
        </authorList>
    </citation>
    <scope>NUCLEOTIDE SEQUENCE</scope>
    <source>
        <tissue evidence="3">Leaf</tissue>
    </source>
</reference>
<organism evidence="3 4">
    <name type="scientific">Dendrobium nobile</name>
    <name type="common">Orchid</name>
    <dbReference type="NCBI Taxonomy" id="94219"/>
    <lineage>
        <taxon>Eukaryota</taxon>
        <taxon>Viridiplantae</taxon>
        <taxon>Streptophyta</taxon>
        <taxon>Embryophyta</taxon>
        <taxon>Tracheophyta</taxon>
        <taxon>Spermatophyta</taxon>
        <taxon>Magnoliopsida</taxon>
        <taxon>Liliopsida</taxon>
        <taxon>Asparagales</taxon>
        <taxon>Orchidaceae</taxon>
        <taxon>Epidendroideae</taxon>
        <taxon>Malaxideae</taxon>
        <taxon>Dendrobiinae</taxon>
        <taxon>Dendrobium</taxon>
    </lineage>
</organism>
<evidence type="ECO:0000259" key="2">
    <source>
        <dbReference type="Pfam" id="PF12776"/>
    </source>
</evidence>
<keyword evidence="1" id="KW-0732">Signal</keyword>
<feature type="chain" id="PRO_5035737413" description="Myb/SANT-like domain-containing protein" evidence="1">
    <location>
        <begin position="21"/>
        <end position="228"/>
    </location>
</feature>
<comment type="caution">
    <text evidence="3">The sequence shown here is derived from an EMBL/GenBank/DDBJ whole genome shotgun (WGS) entry which is preliminary data.</text>
</comment>
<keyword evidence="4" id="KW-1185">Reference proteome</keyword>